<gene>
    <name evidence="1" type="ORF">N8I77_006021</name>
</gene>
<organism evidence="1 2">
    <name type="scientific">Phomopsis amygdali</name>
    <name type="common">Fusicoccum amygdali</name>
    <dbReference type="NCBI Taxonomy" id="1214568"/>
    <lineage>
        <taxon>Eukaryota</taxon>
        <taxon>Fungi</taxon>
        <taxon>Dikarya</taxon>
        <taxon>Ascomycota</taxon>
        <taxon>Pezizomycotina</taxon>
        <taxon>Sordariomycetes</taxon>
        <taxon>Sordariomycetidae</taxon>
        <taxon>Diaporthales</taxon>
        <taxon>Diaporthaceae</taxon>
        <taxon>Diaporthe</taxon>
    </lineage>
</organism>
<dbReference type="Proteomes" id="UP001265746">
    <property type="component" value="Unassembled WGS sequence"/>
</dbReference>
<evidence type="ECO:0000313" key="2">
    <source>
        <dbReference type="Proteomes" id="UP001265746"/>
    </source>
</evidence>
<comment type="caution">
    <text evidence="1">The sequence shown here is derived from an EMBL/GenBank/DDBJ whole genome shotgun (WGS) entry which is preliminary data.</text>
</comment>
<reference evidence="1" key="1">
    <citation type="submission" date="2023-06" db="EMBL/GenBank/DDBJ databases">
        <authorList>
            <person name="Noh H."/>
        </authorList>
    </citation>
    <scope>NUCLEOTIDE SEQUENCE</scope>
    <source>
        <strain evidence="1">DUCC20226</strain>
    </source>
</reference>
<sequence>MHSRREPMSCTAMASPSIFAAFELLTYGNAAGHGPTRLLFLVTDGYLSKHHPNHPTVVSAGFAIHHTWTLMILECMHRPAYRSLLILGLILEVDGKAITVHIGDSVASEGALAPLWEIEMTI</sequence>
<dbReference type="AlphaFoldDB" id="A0AAD9W3J9"/>
<name>A0AAD9W3J9_PHOAM</name>
<accession>A0AAD9W3J9</accession>
<proteinExistence type="predicted"/>
<protein>
    <submittedName>
        <fullName evidence="1">Uncharacterized protein</fullName>
    </submittedName>
</protein>
<keyword evidence="2" id="KW-1185">Reference proteome</keyword>
<dbReference type="EMBL" id="JAUJFL010000003">
    <property type="protein sequence ID" value="KAK2607341.1"/>
    <property type="molecule type" value="Genomic_DNA"/>
</dbReference>
<evidence type="ECO:0000313" key="1">
    <source>
        <dbReference type="EMBL" id="KAK2607341.1"/>
    </source>
</evidence>